<gene>
    <name evidence="1" type="ORF">METZ01_LOCUS491644</name>
</gene>
<dbReference type="AlphaFoldDB" id="A0A383D399"/>
<proteinExistence type="predicted"/>
<reference evidence="1" key="1">
    <citation type="submission" date="2018-05" db="EMBL/GenBank/DDBJ databases">
        <authorList>
            <person name="Lanie J.A."/>
            <person name="Ng W.-L."/>
            <person name="Kazmierczak K.M."/>
            <person name="Andrzejewski T.M."/>
            <person name="Davidsen T.M."/>
            <person name="Wayne K.J."/>
            <person name="Tettelin H."/>
            <person name="Glass J.I."/>
            <person name="Rusch D."/>
            <person name="Podicherti R."/>
            <person name="Tsui H.-C.T."/>
            <person name="Winkler M.E."/>
        </authorList>
    </citation>
    <scope>NUCLEOTIDE SEQUENCE</scope>
</reference>
<protein>
    <submittedName>
        <fullName evidence="1">Uncharacterized protein</fullName>
    </submittedName>
</protein>
<evidence type="ECO:0000313" key="1">
    <source>
        <dbReference type="EMBL" id="SVE38790.1"/>
    </source>
</evidence>
<accession>A0A383D399</accession>
<organism evidence="1">
    <name type="scientific">marine metagenome</name>
    <dbReference type="NCBI Taxonomy" id="408172"/>
    <lineage>
        <taxon>unclassified sequences</taxon>
        <taxon>metagenomes</taxon>
        <taxon>ecological metagenomes</taxon>
    </lineage>
</organism>
<dbReference type="EMBL" id="UINC01213837">
    <property type="protein sequence ID" value="SVE38790.1"/>
    <property type="molecule type" value="Genomic_DNA"/>
</dbReference>
<sequence>MYGSLQLWNDEVACPTTAETASQFTDNTPDEAPHIRFSNYSATDETIYYLNSGGVQIGCIKLKAGESLLLHKRRTYHKFYASSAEVVGVPVMIMR</sequence>
<name>A0A383D399_9ZZZZ</name>